<keyword evidence="1" id="KW-0732">Signal</keyword>
<evidence type="ECO:0000313" key="3">
    <source>
        <dbReference type="Proteomes" id="UP000036106"/>
    </source>
</evidence>
<evidence type="ECO:0000313" key="2">
    <source>
        <dbReference type="EMBL" id="AKP68235.1"/>
    </source>
</evidence>
<dbReference type="EMBL" id="CP012034">
    <property type="protein sequence ID" value="AKP68235.1"/>
    <property type="molecule type" value="Genomic_DNA"/>
</dbReference>
<dbReference type="RefSeq" id="WP_048706129.1">
    <property type="nucleotide sequence ID" value="NZ_CP012034.1"/>
</dbReference>
<organism evidence="2 3">
    <name type="scientific">Companilactobacillus ginsenosidimutans</name>
    <dbReference type="NCBI Taxonomy" id="1007676"/>
    <lineage>
        <taxon>Bacteria</taxon>
        <taxon>Bacillati</taxon>
        <taxon>Bacillota</taxon>
        <taxon>Bacilli</taxon>
        <taxon>Lactobacillales</taxon>
        <taxon>Lactobacillaceae</taxon>
        <taxon>Companilactobacillus</taxon>
    </lineage>
</organism>
<protein>
    <recommendedName>
        <fullName evidence="4">Surface layer protein A domain-containing protein</fullName>
    </recommendedName>
</protein>
<accession>A0A0H4R385</accession>
<feature type="chain" id="PRO_5005209399" description="Surface layer protein A domain-containing protein" evidence="1">
    <location>
        <begin position="28"/>
        <end position="175"/>
    </location>
</feature>
<reference evidence="3" key="1">
    <citation type="submission" date="2015-07" db="EMBL/GenBank/DDBJ databases">
        <title>Lactobacillus ginsenosidimutans/EMML 3141/ whole genome sequencing.</title>
        <authorList>
            <person name="Kim M.K."/>
            <person name="Im W.-T."/>
            <person name="Srinivasan S."/>
            <person name="Lee J.-J."/>
        </authorList>
    </citation>
    <scope>NUCLEOTIDE SEQUENCE [LARGE SCALE GENOMIC DNA]</scope>
    <source>
        <strain evidence="3">EMML 3041</strain>
    </source>
</reference>
<keyword evidence="3" id="KW-1185">Reference proteome</keyword>
<dbReference type="OrthoDB" id="2304486at2"/>
<sequence length="175" mass="19554">MKKLLTSFFLTLMAVLAIVPFAQIAKADDHNAFNYISNVATPKLTTLYNKDDSNNFTAVKNRSLGAKTNWYTDMWIQSGKETYLRVSTNEWARMSDVVASLKLAASGEPHITGVTVTANPAAIIYDDFGAKTIGRLEKGYAFKADQMGYFNNDTQHTYFRVGTNQWLSNADVNPY</sequence>
<feature type="signal peptide" evidence="1">
    <location>
        <begin position="1"/>
        <end position="27"/>
    </location>
</feature>
<name>A0A0H4R385_9LACO</name>
<gene>
    <name evidence="2" type="ORF">ABM34_12275</name>
</gene>
<dbReference type="AlphaFoldDB" id="A0A0H4R385"/>
<dbReference type="STRING" id="1007676.ABM34_12275"/>
<evidence type="ECO:0000256" key="1">
    <source>
        <dbReference type="SAM" id="SignalP"/>
    </source>
</evidence>
<proteinExistence type="predicted"/>
<dbReference type="KEGG" id="lgn:ABM34_12275"/>
<dbReference type="PATRIC" id="fig|1007676.4.peg.2484"/>
<dbReference type="Proteomes" id="UP000036106">
    <property type="component" value="Chromosome"/>
</dbReference>
<evidence type="ECO:0008006" key="4">
    <source>
        <dbReference type="Google" id="ProtNLM"/>
    </source>
</evidence>